<keyword evidence="3" id="KW-1185">Reference proteome</keyword>
<dbReference type="NCBIfam" id="TIGR03901">
    <property type="entry name" value="MYXO-CTERM"/>
    <property type="match status" value="1"/>
</dbReference>
<dbReference type="RefSeq" id="WP_269036591.1">
    <property type="nucleotide sequence ID" value="NZ_CP114040.1"/>
</dbReference>
<sequence>MDRSISWRLASCLGFAVGLVAREAAACGDFPGPCDFVDTWTTVEEVFTAAIPTDGMIFMRISGPSGAPPVLDFIEIEVTLDGLVLPGALEEVGIEEVVAWRPEAPFVAGSTVVVSGRIINVEAGPDPAVCGSPSEPFEFEVEIAGGPMPPLEFPAVTVSEALQPLYLDYLDQLVCCDGAYPQGEWVTCDGFRVVAPEVGHCAPLDWYGMMNIEAVGKPVVASGTASMISAELFVAGELRKQAFALDDGFALQTWGTEPFCSEIVLRNLVTSQTVTGPQQCHADALASQLGHQKLAPDSPALAACVGAPYVCEVDEAHMAWDPDRCIAWPNSQEDTGASTSGSGGESSAGTTSPGDGLVAHGCACASGGPSWGAAGLSLLGLMGLRRRRRGGFSSALAGVRRRCG</sequence>
<organism evidence="2 3">
    <name type="scientific">Nannocystis punicea</name>
    <dbReference type="NCBI Taxonomy" id="2995304"/>
    <lineage>
        <taxon>Bacteria</taxon>
        <taxon>Pseudomonadati</taxon>
        <taxon>Myxococcota</taxon>
        <taxon>Polyangia</taxon>
        <taxon>Nannocystales</taxon>
        <taxon>Nannocystaceae</taxon>
        <taxon>Nannocystis</taxon>
    </lineage>
</organism>
<name>A0ABY7H5K6_9BACT</name>
<feature type="region of interest" description="Disordered" evidence="1">
    <location>
        <begin position="329"/>
        <end position="352"/>
    </location>
</feature>
<dbReference type="EMBL" id="CP114040">
    <property type="protein sequence ID" value="WAS94254.1"/>
    <property type="molecule type" value="Genomic_DNA"/>
</dbReference>
<evidence type="ECO:0000313" key="2">
    <source>
        <dbReference type="EMBL" id="WAS94254.1"/>
    </source>
</evidence>
<dbReference type="InterPro" id="IPR024038">
    <property type="entry name" value="MYXO-CTERM"/>
</dbReference>
<proteinExistence type="predicted"/>
<accession>A0ABY7H5K6</accession>
<evidence type="ECO:0000256" key="1">
    <source>
        <dbReference type="SAM" id="MobiDB-lite"/>
    </source>
</evidence>
<dbReference type="Proteomes" id="UP001164459">
    <property type="component" value="Chromosome"/>
</dbReference>
<gene>
    <name evidence="2" type="ORF">O0S08_49665</name>
</gene>
<evidence type="ECO:0000313" key="3">
    <source>
        <dbReference type="Proteomes" id="UP001164459"/>
    </source>
</evidence>
<reference evidence="2" key="1">
    <citation type="submission" date="2022-11" db="EMBL/GenBank/DDBJ databases">
        <title>Minimal conservation of predation-associated metabolite biosynthetic gene clusters underscores biosynthetic potential of Myxococcota including descriptions for ten novel species: Archangium lansinium sp. nov., Myxococcus landrumus sp. nov., Nannocystis bai.</title>
        <authorList>
            <person name="Ahearne A."/>
            <person name="Stevens C."/>
            <person name="Dowd S."/>
        </authorList>
    </citation>
    <scope>NUCLEOTIDE SEQUENCE</scope>
    <source>
        <strain evidence="2">Fl3</strain>
    </source>
</reference>
<protein>
    <submittedName>
        <fullName evidence="2">MYXO-CTERM sorting domain-containing protein</fullName>
    </submittedName>
</protein>